<evidence type="ECO:0000313" key="3">
    <source>
        <dbReference type="EMBL" id="JAS39652.1"/>
    </source>
</evidence>
<evidence type="ECO:0000256" key="2">
    <source>
        <dbReference type="SAM" id="SignalP"/>
    </source>
</evidence>
<organism evidence="3">
    <name type="scientific">Cuerna arida</name>
    <dbReference type="NCBI Taxonomy" id="1464854"/>
    <lineage>
        <taxon>Eukaryota</taxon>
        <taxon>Metazoa</taxon>
        <taxon>Ecdysozoa</taxon>
        <taxon>Arthropoda</taxon>
        <taxon>Hexapoda</taxon>
        <taxon>Insecta</taxon>
        <taxon>Pterygota</taxon>
        <taxon>Neoptera</taxon>
        <taxon>Paraneoptera</taxon>
        <taxon>Hemiptera</taxon>
        <taxon>Auchenorrhyncha</taxon>
        <taxon>Membracoidea</taxon>
        <taxon>Cicadellidae</taxon>
        <taxon>Cicadellinae</taxon>
        <taxon>Proconiini</taxon>
        <taxon>Cuerna</taxon>
    </lineage>
</organism>
<feature type="compositionally biased region" description="Low complexity" evidence="1">
    <location>
        <begin position="244"/>
        <end position="255"/>
    </location>
</feature>
<feature type="region of interest" description="Disordered" evidence="1">
    <location>
        <begin position="126"/>
        <end position="260"/>
    </location>
</feature>
<proteinExistence type="predicted"/>
<dbReference type="AlphaFoldDB" id="A0A1B6EP03"/>
<feature type="compositionally biased region" description="Gly residues" evidence="1">
    <location>
        <begin position="133"/>
        <end position="148"/>
    </location>
</feature>
<feature type="non-terminal residue" evidence="3">
    <location>
        <position position="1"/>
    </location>
</feature>
<sequence length="304" mass="30464">AGLLVVIIFGSEAAPSGGDGSDTGYSANVSGPQLDDNEKCHKTVTVSGPGINDKLEEDCDMESYVIAGSDSLVVGDRIYSDKANQLVVVKDGKCELRTYKDGAYQSSSALSSEDCDEVKKALSDAKSQVEGWSGQGGSSGGDGGNSGEEGGDSGEESGNSGEEGGNSGDEGGNSDGEGGNSGEEGGNWGGGGGNWGGQGGNWGGEGGSWGGQGGNWGGQGGNWGGNSGHWGGQGGSGGWGYGYGSSDSKPNDGWGFDSGFGGPGSFGGNMVSAAQEHAQQMNKIMDGYRAMFKNPGMQFPRPPW</sequence>
<feature type="compositionally biased region" description="Gly residues" evidence="1">
    <location>
        <begin position="161"/>
        <end position="243"/>
    </location>
</feature>
<protein>
    <submittedName>
        <fullName evidence="3">Uncharacterized protein</fullName>
    </submittedName>
</protein>
<feature type="signal peptide" evidence="2">
    <location>
        <begin position="1"/>
        <end position="18"/>
    </location>
</feature>
<name>A0A1B6EP03_9HEMI</name>
<dbReference type="EMBL" id="GECZ01030117">
    <property type="protein sequence ID" value="JAS39652.1"/>
    <property type="molecule type" value="Transcribed_RNA"/>
</dbReference>
<reference evidence="3" key="1">
    <citation type="submission" date="2015-11" db="EMBL/GenBank/DDBJ databases">
        <title>De novo transcriptome assembly of four potential Pierce s Disease insect vectors from Arizona vineyards.</title>
        <authorList>
            <person name="Tassone E.E."/>
        </authorList>
    </citation>
    <scope>NUCLEOTIDE SEQUENCE</scope>
</reference>
<keyword evidence="2" id="KW-0732">Signal</keyword>
<feature type="chain" id="PRO_5008582263" evidence="2">
    <location>
        <begin position="19"/>
        <end position="304"/>
    </location>
</feature>
<feature type="region of interest" description="Disordered" evidence="1">
    <location>
        <begin position="15"/>
        <end position="38"/>
    </location>
</feature>
<gene>
    <name evidence="3" type="ORF">g.27014</name>
</gene>
<accession>A0A1B6EP03</accession>
<evidence type="ECO:0000256" key="1">
    <source>
        <dbReference type="SAM" id="MobiDB-lite"/>
    </source>
</evidence>